<name>A0AAV2D686_9ROSI</name>
<evidence type="ECO:0000256" key="1">
    <source>
        <dbReference type="SAM" id="MobiDB-lite"/>
    </source>
</evidence>
<feature type="compositionally biased region" description="Basic and acidic residues" evidence="1">
    <location>
        <begin position="86"/>
        <end position="95"/>
    </location>
</feature>
<keyword evidence="3" id="KW-1185">Reference proteome</keyword>
<reference evidence="2 3" key="1">
    <citation type="submission" date="2024-04" db="EMBL/GenBank/DDBJ databases">
        <authorList>
            <person name="Fracassetti M."/>
        </authorList>
    </citation>
    <scope>NUCLEOTIDE SEQUENCE [LARGE SCALE GENOMIC DNA]</scope>
</reference>
<dbReference type="EMBL" id="OZ034815">
    <property type="protein sequence ID" value="CAL1367811.1"/>
    <property type="molecule type" value="Genomic_DNA"/>
</dbReference>
<dbReference type="Proteomes" id="UP001497516">
    <property type="component" value="Chromosome 2"/>
</dbReference>
<proteinExistence type="predicted"/>
<sequence>MEKGKKGVGFGRRFFWGLIVGGCLFLEQVEEGRQLINFWEEEAILGGDRTLWKKAKREFSRELARGAAANWRVFLFGFARNSFGPKESKEQRSEQAIEQSAIDFSQGGLS</sequence>
<dbReference type="AlphaFoldDB" id="A0AAV2D686"/>
<evidence type="ECO:0000313" key="2">
    <source>
        <dbReference type="EMBL" id="CAL1367811.1"/>
    </source>
</evidence>
<feature type="region of interest" description="Disordered" evidence="1">
    <location>
        <begin position="85"/>
        <end position="110"/>
    </location>
</feature>
<evidence type="ECO:0000313" key="3">
    <source>
        <dbReference type="Proteomes" id="UP001497516"/>
    </source>
</evidence>
<accession>A0AAV2D686</accession>
<protein>
    <submittedName>
        <fullName evidence="2">Uncharacterized protein</fullName>
    </submittedName>
</protein>
<organism evidence="2 3">
    <name type="scientific">Linum trigynum</name>
    <dbReference type="NCBI Taxonomy" id="586398"/>
    <lineage>
        <taxon>Eukaryota</taxon>
        <taxon>Viridiplantae</taxon>
        <taxon>Streptophyta</taxon>
        <taxon>Embryophyta</taxon>
        <taxon>Tracheophyta</taxon>
        <taxon>Spermatophyta</taxon>
        <taxon>Magnoliopsida</taxon>
        <taxon>eudicotyledons</taxon>
        <taxon>Gunneridae</taxon>
        <taxon>Pentapetalae</taxon>
        <taxon>rosids</taxon>
        <taxon>fabids</taxon>
        <taxon>Malpighiales</taxon>
        <taxon>Linaceae</taxon>
        <taxon>Linum</taxon>
    </lineage>
</organism>
<gene>
    <name evidence="2" type="ORF">LTRI10_LOCUS11284</name>
</gene>